<dbReference type="InterPro" id="IPR013083">
    <property type="entry name" value="Znf_RING/FYVE/PHD"/>
</dbReference>
<dbReference type="GO" id="GO:0005634">
    <property type="term" value="C:nucleus"/>
    <property type="evidence" value="ECO:0007669"/>
    <property type="project" value="TreeGrafter"/>
</dbReference>
<dbReference type="InterPro" id="IPR036427">
    <property type="entry name" value="Bromodomain-like_sf"/>
</dbReference>
<dbReference type="PANTHER" id="PTHR46379:SF1">
    <property type="entry name" value="ZINC FINGER MYND DOMAIN-CONTAINING PROTEIN 11"/>
    <property type="match status" value="1"/>
</dbReference>
<protein>
    <submittedName>
        <fullName evidence="9">MYND-type domain-containing protein</fullName>
    </submittedName>
</protein>
<dbReference type="InterPro" id="IPR002893">
    <property type="entry name" value="Znf_MYND"/>
</dbReference>
<evidence type="ECO:0000256" key="1">
    <source>
        <dbReference type="ARBA" id="ARBA00022723"/>
    </source>
</evidence>
<feature type="region of interest" description="Disordered" evidence="6">
    <location>
        <begin position="929"/>
        <end position="950"/>
    </location>
</feature>
<feature type="region of interest" description="Disordered" evidence="6">
    <location>
        <begin position="627"/>
        <end position="734"/>
    </location>
</feature>
<feature type="region of interest" description="Disordered" evidence="6">
    <location>
        <begin position="977"/>
        <end position="1048"/>
    </location>
</feature>
<feature type="compositionally biased region" description="Low complexity" evidence="6">
    <location>
        <begin position="562"/>
        <end position="582"/>
    </location>
</feature>
<dbReference type="Gene3D" id="1.20.920.10">
    <property type="entry name" value="Bromodomain-like"/>
    <property type="match status" value="1"/>
</dbReference>
<feature type="compositionally biased region" description="Basic residues" evidence="6">
    <location>
        <begin position="538"/>
        <end position="547"/>
    </location>
</feature>
<dbReference type="Gene3D" id="3.30.40.10">
    <property type="entry name" value="Zinc/RING finger domain, C3HC4 (zinc finger)"/>
    <property type="match status" value="1"/>
</dbReference>
<dbReference type="SUPFAM" id="SSF47370">
    <property type="entry name" value="Bromodomain"/>
    <property type="match status" value="1"/>
</dbReference>
<name>A0AA84ZAC2_9TREM</name>
<accession>A0AA84ZAC2</accession>
<evidence type="ECO:0000256" key="5">
    <source>
        <dbReference type="PROSITE-ProRule" id="PRU00134"/>
    </source>
</evidence>
<proteinExistence type="predicted"/>
<dbReference type="GO" id="GO:0034243">
    <property type="term" value="P:regulation of transcription elongation by RNA polymerase II"/>
    <property type="evidence" value="ECO:0007669"/>
    <property type="project" value="InterPro"/>
</dbReference>
<reference evidence="9" key="1">
    <citation type="submission" date="2023-11" db="UniProtKB">
        <authorList>
            <consortium name="WormBaseParasite"/>
        </authorList>
    </citation>
    <scope>IDENTIFICATION</scope>
</reference>
<keyword evidence="4" id="KW-0103">Bromodomain</keyword>
<dbReference type="InterPro" id="IPR057053">
    <property type="entry name" value="MYND_ZMYND11_ZMYD8"/>
</dbReference>
<feature type="compositionally biased region" description="Low complexity" evidence="6">
    <location>
        <begin position="759"/>
        <end position="799"/>
    </location>
</feature>
<feature type="compositionally biased region" description="Low complexity" evidence="6">
    <location>
        <begin position="689"/>
        <end position="702"/>
    </location>
</feature>
<dbReference type="PROSITE" id="PS50865">
    <property type="entry name" value="ZF_MYND_2"/>
    <property type="match status" value="1"/>
</dbReference>
<dbReference type="AlphaFoldDB" id="A0AA84ZAC2"/>
<dbReference type="InterPro" id="IPR047269">
    <property type="entry name" value="ZMY11"/>
</dbReference>
<feature type="compositionally biased region" description="Low complexity" evidence="6">
    <location>
        <begin position="631"/>
        <end position="644"/>
    </location>
</feature>
<organism evidence="8 9">
    <name type="scientific">Schistosoma margrebowiei</name>
    <dbReference type="NCBI Taxonomy" id="48269"/>
    <lineage>
        <taxon>Eukaryota</taxon>
        <taxon>Metazoa</taxon>
        <taxon>Spiralia</taxon>
        <taxon>Lophotrochozoa</taxon>
        <taxon>Platyhelminthes</taxon>
        <taxon>Trematoda</taxon>
        <taxon>Digenea</taxon>
        <taxon>Strigeidida</taxon>
        <taxon>Schistosomatoidea</taxon>
        <taxon>Schistosomatidae</taxon>
        <taxon>Schistosoma</taxon>
    </lineage>
</organism>
<evidence type="ECO:0000256" key="4">
    <source>
        <dbReference type="ARBA" id="ARBA00023117"/>
    </source>
</evidence>
<feature type="compositionally biased region" description="Low complexity" evidence="6">
    <location>
        <begin position="1009"/>
        <end position="1037"/>
    </location>
</feature>
<dbReference type="Pfam" id="PF24324">
    <property type="entry name" value="MYND_ZMYND11_ZMYD8"/>
    <property type="match status" value="1"/>
</dbReference>
<feature type="region of interest" description="Disordered" evidence="6">
    <location>
        <begin position="750"/>
        <end position="799"/>
    </location>
</feature>
<dbReference type="SUPFAM" id="SSF57903">
    <property type="entry name" value="FYVE/PHD zinc finger"/>
    <property type="match status" value="1"/>
</dbReference>
<evidence type="ECO:0000313" key="9">
    <source>
        <dbReference type="WBParaSite" id="SMRG1_16390.1"/>
    </source>
</evidence>
<evidence type="ECO:0000256" key="3">
    <source>
        <dbReference type="ARBA" id="ARBA00022833"/>
    </source>
</evidence>
<dbReference type="GO" id="GO:0008270">
    <property type="term" value="F:zinc ion binding"/>
    <property type="evidence" value="ECO:0007669"/>
    <property type="project" value="UniProtKB-KW"/>
</dbReference>
<dbReference type="Gene3D" id="2.30.30.140">
    <property type="match status" value="1"/>
</dbReference>
<dbReference type="InterPro" id="IPR011011">
    <property type="entry name" value="Znf_FYVE_PHD"/>
</dbReference>
<evidence type="ECO:0000256" key="6">
    <source>
        <dbReference type="SAM" id="MobiDB-lite"/>
    </source>
</evidence>
<dbReference type="PROSITE" id="PS01360">
    <property type="entry name" value="ZF_MYND_1"/>
    <property type="match status" value="1"/>
</dbReference>
<evidence type="ECO:0000313" key="8">
    <source>
        <dbReference type="Proteomes" id="UP000050790"/>
    </source>
</evidence>
<feature type="compositionally biased region" description="Low complexity" evidence="6">
    <location>
        <begin position="659"/>
        <end position="674"/>
    </location>
</feature>
<dbReference type="PANTHER" id="PTHR46379">
    <property type="entry name" value="ZINC FINGER MYND DOMAIN-CONTAINING"/>
    <property type="match status" value="1"/>
</dbReference>
<keyword evidence="2 5" id="KW-0863">Zinc-finger</keyword>
<feature type="region of interest" description="Disordered" evidence="6">
    <location>
        <begin position="845"/>
        <end position="887"/>
    </location>
</feature>
<feature type="compositionally biased region" description="Basic and acidic residues" evidence="6">
    <location>
        <begin position="845"/>
        <end position="857"/>
    </location>
</feature>
<keyword evidence="3" id="KW-0862">Zinc</keyword>
<feature type="region of interest" description="Disordered" evidence="6">
    <location>
        <begin position="415"/>
        <end position="582"/>
    </location>
</feature>
<dbReference type="SUPFAM" id="SSF144232">
    <property type="entry name" value="HIT/MYND zinc finger-like"/>
    <property type="match status" value="1"/>
</dbReference>
<feature type="compositionally biased region" description="Polar residues" evidence="6">
    <location>
        <begin position="933"/>
        <end position="950"/>
    </location>
</feature>
<evidence type="ECO:0000259" key="7">
    <source>
        <dbReference type="PROSITE" id="PS50865"/>
    </source>
</evidence>
<evidence type="ECO:0000256" key="2">
    <source>
        <dbReference type="ARBA" id="ARBA00022771"/>
    </source>
</evidence>
<keyword evidence="1" id="KW-0479">Metal-binding</keyword>
<dbReference type="GO" id="GO:0009966">
    <property type="term" value="P:regulation of signal transduction"/>
    <property type="evidence" value="ECO:0007669"/>
    <property type="project" value="TreeGrafter"/>
</dbReference>
<feature type="domain" description="MYND-type" evidence="7">
    <location>
        <begin position="1134"/>
        <end position="1169"/>
    </location>
</feature>
<dbReference type="GO" id="GO:0003714">
    <property type="term" value="F:transcription corepressor activity"/>
    <property type="evidence" value="ECO:0007669"/>
    <property type="project" value="InterPro"/>
</dbReference>
<sequence>MSVRRYTDPVYLQFVWNAIEACSRDSIESSFHELLSFIQRECDSRCTAGKLQNELSNAISDGCIECNQRCYVKRDPMPKMKDKHDWYCFECHGPGHVVSCPTCFRVYHPDCLPVALSSQLSSVIPCESGGSEADSNMSSGFPPTSPCPVCQRLSRASNISNPSTPSELHKIFQVVLDRIRNKVNWKTMQVVGYLNEPLRNNYLVLRQINTRLITERMRADPSSKDCYPNRTSLLIDVDLLIHNTAIFYGSKNDMSNMARQIRSQLERELRESSFCIDCYLRLHSASVNKLTAPCRVAHRLLWFQHNGWSFRPCKMLYKSTEGYEVVCFGGRHERVFVPLARAFDMNFTADELGLRETPPLKKALNEAEEYKTNQAIFDQQMKNYSDHLPNKMLAEPISIDSIRNNLISESISNGTFLKNATSPPLRKKRPGRRPLSTRSHNDDFNVSPEMQVFKSRKSTGANSPMWCPVSQHSTSRRDSHWSDTMKNVTEDNLTSLSSLNSDSDGPETKCRISEPTPENPSVNKSSMKLSIPILPTPTKRKSHKRKRCNEAHSRPSFSNGTSAVPPSCDSSSSELSTASFAAKTQRTIRIKPLPFRSENNDIPLSVKETNQSLPRLTCVDSHVVRTEPVHSMSSSSSAASGPSSDRTTVPALASSGGHTPPDSSAFSASSTYSDFSKKSRGRPPKTYKSTKSSLPSASAKSATENSDDCPSTPLLLSTRNTYEPPANNKHSILTIPISSPIRSDRLTVADEDKQHPVCSLSPPSSLSDAESDLSSLSSSSSTVSSSSQLSSSSLSSTSTLSSPALRLSFSTLKPKINDELSTTRVKQKSSKDILTPFQSQLTLKTRDNKEGTKEADSSQHVPKLTKSIKSSRHNLEMKGHFRPSSRSTAINTFKNTDLNNDYQDEDVGFCMASPEKSLKPEKLTGILRIPGDGSNSVDNKSLGSSAPNSSVKNFAFDSPNTKLNSKTVHPSGWSSGTKILSTFNDQPSAAPQLTHPTGANVSTGPTPPSNSSASSSCYSSVSPAALSSTSGLGSSLSDPKSVDASPGEVATMLGNAPFSCSSGNGSGLVAHLQSDSNMIKAEERIHRIYADRLIALTTERDQAREEVHRRDILISELRRAHEAEIKRVKQRTWCQVCLNEAFYHCCPGTAYCSETCQFEHWTAQHNRDCRRRTESQQQQQIRS</sequence>
<feature type="compositionally biased region" description="Polar residues" evidence="6">
    <location>
        <begin position="977"/>
        <end position="1001"/>
    </location>
</feature>
<dbReference type="Proteomes" id="UP000050790">
    <property type="component" value="Unassembled WGS sequence"/>
</dbReference>
<feature type="compositionally biased region" description="Polar residues" evidence="6">
    <location>
        <begin position="519"/>
        <end position="528"/>
    </location>
</feature>
<feature type="compositionally biased region" description="Low complexity" evidence="6">
    <location>
        <begin position="491"/>
        <end position="503"/>
    </location>
</feature>
<dbReference type="WBParaSite" id="SMRG1_16390.1">
    <property type="protein sequence ID" value="SMRG1_16390.1"/>
    <property type="gene ID" value="SMRG1_16390"/>
</dbReference>